<protein>
    <recommendedName>
        <fullName evidence="3">YecA family protein</fullName>
    </recommendedName>
</protein>
<keyword evidence="2" id="KW-1185">Reference proteome</keyword>
<evidence type="ECO:0000313" key="2">
    <source>
        <dbReference type="Proteomes" id="UP001371218"/>
    </source>
</evidence>
<accession>A0ABU9BYC9</accession>
<name>A0ABU9BYC9_9BURK</name>
<dbReference type="EMBL" id="JBBUTG010000047">
    <property type="protein sequence ID" value="MEK8034991.1"/>
    <property type="molecule type" value="Genomic_DNA"/>
</dbReference>
<dbReference type="RefSeq" id="WP_341429426.1">
    <property type="nucleotide sequence ID" value="NZ_JBBUTG010000047.1"/>
</dbReference>
<proteinExistence type="predicted"/>
<reference evidence="1 2" key="1">
    <citation type="submission" date="2024-04" db="EMBL/GenBank/DDBJ databases">
        <title>Novel species of the genus Ideonella isolated from streams.</title>
        <authorList>
            <person name="Lu H."/>
        </authorList>
    </citation>
    <scope>NUCLEOTIDE SEQUENCE [LARGE SCALE GENOMIC DNA]</scope>
    <source>
        <strain evidence="1 2">DXS29W</strain>
    </source>
</reference>
<comment type="caution">
    <text evidence="1">The sequence shown here is derived from an EMBL/GenBank/DDBJ whole genome shotgun (WGS) entry which is preliminary data.</text>
</comment>
<evidence type="ECO:0000313" key="1">
    <source>
        <dbReference type="EMBL" id="MEK8034991.1"/>
    </source>
</evidence>
<gene>
    <name evidence="1" type="ORF">AACH06_29600</name>
</gene>
<sequence length="170" mass="18553">MLSLTSQRWSELEHAYGDAGDIPALLEQLSTLPRSQGESEPWFTLWSALAHQGDVYPASFAAVPHVVAAIASAPAEADESYFQFPAWVEVCREKQQFEVPADLKAAYFESLSRLPALVAQASSREWSPGFAACALSAVAAAKGQHALAEAILEMSSSEVAQEFLQWYFDQ</sequence>
<dbReference type="Proteomes" id="UP001371218">
    <property type="component" value="Unassembled WGS sequence"/>
</dbReference>
<evidence type="ECO:0008006" key="3">
    <source>
        <dbReference type="Google" id="ProtNLM"/>
    </source>
</evidence>
<organism evidence="1 2">
    <name type="scientific">Ideonella lacteola</name>
    <dbReference type="NCBI Taxonomy" id="2984193"/>
    <lineage>
        <taxon>Bacteria</taxon>
        <taxon>Pseudomonadati</taxon>
        <taxon>Pseudomonadota</taxon>
        <taxon>Betaproteobacteria</taxon>
        <taxon>Burkholderiales</taxon>
        <taxon>Sphaerotilaceae</taxon>
        <taxon>Ideonella</taxon>
    </lineage>
</organism>